<protein>
    <submittedName>
        <fullName evidence="1">Uncharacterized protein</fullName>
    </submittedName>
</protein>
<comment type="caution">
    <text evidence="1">The sequence shown here is derived from an EMBL/GenBank/DDBJ whole genome shotgun (WGS) entry which is preliminary data.</text>
</comment>
<sequence>MSGSPGGLELNSLKFARWGQEQGGVPVIGLPDTPLARLAAKWAVPYQLLAVRRGLFLPLAAWGLRQLAVAAAG</sequence>
<dbReference type="STRING" id="1908236.BEN48_02425"/>
<keyword evidence="2" id="KW-1185">Reference proteome</keyword>
<proteinExistence type="predicted"/>
<dbReference type="EMBL" id="MDZC01000068">
    <property type="protein sequence ID" value="OGX84614.1"/>
    <property type="molecule type" value="Genomic_DNA"/>
</dbReference>
<dbReference type="AlphaFoldDB" id="A0A1G1T154"/>
<reference evidence="1 2" key="1">
    <citation type="submission" date="2016-08" db="EMBL/GenBank/DDBJ databases">
        <title>Hymenobacter coccineus sp. nov., Hymenobacter lapidarius sp. nov. and Hymenobacter glacialis sp. nov., isolated from Antarctic soil.</title>
        <authorList>
            <person name="Sedlacek I."/>
            <person name="Kralova S."/>
            <person name="Kyrova K."/>
            <person name="Maslanova I."/>
            <person name="Stankova E."/>
            <person name="Vrbovska V."/>
            <person name="Nemec M."/>
            <person name="Bartak M."/>
            <person name="Svec P."/>
            <person name="Busse H.-J."/>
            <person name="Pantucek R."/>
        </authorList>
    </citation>
    <scope>NUCLEOTIDE SEQUENCE [LARGE SCALE GENOMIC DNA]</scope>
    <source>
        <strain evidence="1 2">CCM 8648</strain>
    </source>
</reference>
<gene>
    <name evidence="1" type="ORF">BEN48_02425</name>
</gene>
<dbReference type="Proteomes" id="UP000177791">
    <property type="component" value="Unassembled WGS sequence"/>
</dbReference>
<evidence type="ECO:0000313" key="2">
    <source>
        <dbReference type="Proteomes" id="UP000177791"/>
    </source>
</evidence>
<name>A0A1G1T154_9BACT</name>
<accession>A0A1G1T154</accession>
<organism evidence="1 2">
    <name type="scientific">Hymenobacter glacialis</name>
    <dbReference type="NCBI Taxonomy" id="1908236"/>
    <lineage>
        <taxon>Bacteria</taxon>
        <taxon>Pseudomonadati</taxon>
        <taxon>Bacteroidota</taxon>
        <taxon>Cytophagia</taxon>
        <taxon>Cytophagales</taxon>
        <taxon>Hymenobacteraceae</taxon>
        <taxon>Hymenobacter</taxon>
    </lineage>
</organism>
<evidence type="ECO:0000313" key="1">
    <source>
        <dbReference type="EMBL" id="OGX84614.1"/>
    </source>
</evidence>